<name>A0ABQ5UTY6_9HYPH</name>
<protein>
    <submittedName>
        <fullName evidence="1">Gamma carbonic anhydrase family protein</fullName>
    </submittedName>
</protein>
<dbReference type="PANTHER" id="PTHR13061">
    <property type="entry name" value="DYNACTIN SUBUNIT P25"/>
    <property type="match status" value="1"/>
</dbReference>
<sequence length="172" mass="18228">MQYSFEGDVPQIASDAFVADSADLIGRIVAKSKSNIWYGSVLRGDIEPIIVGENANIQDLTVIHTDAGFPVEIGEYCTIGHRAILHGCKLEEGVLVGMGATIMNGCVIGKGSIVGAGAVVTEGQIIPPFSMVLGMPGKVKKELDPSSFDDRIAHAMGYVDRGQHYLTAVKPL</sequence>
<keyword evidence="2" id="KW-1185">Reference proteome</keyword>
<dbReference type="RefSeq" id="WP_284365794.1">
    <property type="nucleotide sequence ID" value="NZ_BSNI01000002.1"/>
</dbReference>
<dbReference type="CDD" id="cd04645">
    <property type="entry name" value="LbH_gamma_CA_like"/>
    <property type="match status" value="1"/>
</dbReference>
<dbReference type="InterPro" id="IPR011004">
    <property type="entry name" value="Trimer_LpxA-like_sf"/>
</dbReference>
<dbReference type="InterPro" id="IPR047324">
    <property type="entry name" value="LbH_gamma_CA-like"/>
</dbReference>
<proteinExistence type="predicted"/>
<dbReference type="Proteomes" id="UP001161405">
    <property type="component" value="Unassembled WGS sequence"/>
</dbReference>
<dbReference type="EMBL" id="BSNI01000002">
    <property type="protein sequence ID" value="GLQ18746.1"/>
    <property type="molecule type" value="Genomic_DNA"/>
</dbReference>
<dbReference type="InterPro" id="IPR001451">
    <property type="entry name" value="Hexapep"/>
</dbReference>
<dbReference type="InterPro" id="IPR050484">
    <property type="entry name" value="Transf_Hexapept/Carb_Anhydrase"/>
</dbReference>
<evidence type="ECO:0000313" key="1">
    <source>
        <dbReference type="EMBL" id="GLQ18746.1"/>
    </source>
</evidence>
<dbReference type="Pfam" id="PF00132">
    <property type="entry name" value="Hexapep"/>
    <property type="match status" value="1"/>
</dbReference>
<dbReference type="SUPFAM" id="SSF51161">
    <property type="entry name" value="Trimeric LpxA-like enzymes"/>
    <property type="match status" value="1"/>
</dbReference>
<gene>
    <name evidence="1" type="ORF">GCM10007879_29950</name>
</gene>
<reference evidence="1" key="1">
    <citation type="journal article" date="2014" name="Int. J. Syst. Evol. Microbiol.">
        <title>Complete genome of a new Firmicutes species belonging to the dominant human colonic microbiota ('Ruminococcus bicirculans') reveals two chromosomes and a selective capacity to utilize plant glucans.</title>
        <authorList>
            <consortium name="NISC Comparative Sequencing Program"/>
            <person name="Wegmann U."/>
            <person name="Louis P."/>
            <person name="Goesmann A."/>
            <person name="Henrissat B."/>
            <person name="Duncan S.H."/>
            <person name="Flint H.J."/>
        </authorList>
    </citation>
    <scope>NUCLEOTIDE SEQUENCE</scope>
    <source>
        <strain evidence="1">NBRC 107169</strain>
    </source>
</reference>
<evidence type="ECO:0000313" key="2">
    <source>
        <dbReference type="Proteomes" id="UP001161405"/>
    </source>
</evidence>
<reference evidence="1" key="2">
    <citation type="submission" date="2023-01" db="EMBL/GenBank/DDBJ databases">
        <title>Draft genome sequence of Maritalea porphyrae strain NBRC 107169.</title>
        <authorList>
            <person name="Sun Q."/>
            <person name="Mori K."/>
        </authorList>
    </citation>
    <scope>NUCLEOTIDE SEQUENCE</scope>
    <source>
        <strain evidence="1">NBRC 107169</strain>
    </source>
</reference>
<dbReference type="Gene3D" id="2.160.10.10">
    <property type="entry name" value="Hexapeptide repeat proteins"/>
    <property type="match status" value="1"/>
</dbReference>
<dbReference type="PANTHER" id="PTHR13061:SF29">
    <property type="entry name" value="GAMMA CARBONIC ANHYDRASE-LIKE 1, MITOCHONDRIAL-RELATED"/>
    <property type="match status" value="1"/>
</dbReference>
<comment type="caution">
    <text evidence="1">The sequence shown here is derived from an EMBL/GenBank/DDBJ whole genome shotgun (WGS) entry which is preliminary data.</text>
</comment>
<accession>A0ABQ5UTY6</accession>
<organism evidence="1 2">
    <name type="scientific">Maritalea porphyrae</name>
    <dbReference type="NCBI Taxonomy" id="880732"/>
    <lineage>
        <taxon>Bacteria</taxon>
        <taxon>Pseudomonadati</taxon>
        <taxon>Pseudomonadota</taxon>
        <taxon>Alphaproteobacteria</taxon>
        <taxon>Hyphomicrobiales</taxon>
        <taxon>Devosiaceae</taxon>
        <taxon>Maritalea</taxon>
    </lineage>
</organism>